<reference evidence="1 2" key="1">
    <citation type="submission" date="2016-10" db="EMBL/GenBank/DDBJ databases">
        <authorList>
            <person name="de Groot N.N."/>
        </authorList>
    </citation>
    <scope>NUCLEOTIDE SEQUENCE [LARGE SCALE GENOMIC DNA]</scope>
    <source>
        <strain evidence="1 2">CGMCC 1.10239</strain>
    </source>
</reference>
<proteinExistence type="predicted"/>
<organism evidence="1 2">
    <name type="scientific">Paenibacillus jilunlii</name>
    <dbReference type="NCBI Taxonomy" id="682956"/>
    <lineage>
        <taxon>Bacteria</taxon>
        <taxon>Bacillati</taxon>
        <taxon>Bacillota</taxon>
        <taxon>Bacilli</taxon>
        <taxon>Bacillales</taxon>
        <taxon>Paenibacillaceae</taxon>
        <taxon>Paenibacillus</taxon>
    </lineage>
</organism>
<protein>
    <recommendedName>
        <fullName evidence="3">Nucleoside 2-deoxyribosyltransferase</fullName>
    </recommendedName>
</protein>
<sequence>MMTKKHCLFCDEIVPIATEGDYDRYLGCSCSPGGYYILLRDSYESINSLPHPKKRDMLHLISGYIRERTDCEEKVTLTFSDLETIANSPKIPVTIEDKGNRLLQYLYRHSESAGDPVVIQPLSGSYNLTYSPNLQELVYIIDKLINEQLLIREGMTFKLTDKGWSEAAASAGGKKLKPCLILTAEKEELCREWQETLLPKIEQLGYLPRLLTHDNTQNRDHDTLALIADSRLIIADLTGQSPEVYFAAGYALGLNIPVIWTVNNSAADKLNVHAGTIRPIVWDTSEELAVLLRQKLSYERIEKGRGTAQ</sequence>
<dbReference type="Gene3D" id="3.40.50.450">
    <property type="match status" value="1"/>
</dbReference>
<evidence type="ECO:0000313" key="2">
    <source>
        <dbReference type="Proteomes" id="UP000182783"/>
    </source>
</evidence>
<dbReference type="AlphaFoldDB" id="A0A1G9KVU0"/>
<dbReference type="Proteomes" id="UP000182783">
    <property type="component" value="Unassembled WGS sequence"/>
</dbReference>
<evidence type="ECO:0000313" key="1">
    <source>
        <dbReference type="EMBL" id="SDL53475.1"/>
    </source>
</evidence>
<evidence type="ECO:0008006" key="3">
    <source>
        <dbReference type="Google" id="ProtNLM"/>
    </source>
</evidence>
<dbReference type="EMBL" id="FNGM01000003">
    <property type="protein sequence ID" value="SDL53475.1"/>
    <property type="molecule type" value="Genomic_DNA"/>
</dbReference>
<gene>
    <name evidence="1" type="ORF">SAMN05216191_103401</name>
</gene>
<accession>A0A1G9KVU0</accession>
<name>A0A1G9KVU0_9BACL</name>